<dbReference type="RefSeq" id="WP_144983590.1">
    <property type="nucleotide sequence ID" value="NZ_CP037920.1"/>
</dbReference>
<feature type="chain" id="PRO_5022085500" evidence="1">
    <location>
        <begin position="28"/>
        <end position="232"/>
    </location>
</feature>
<evidence type="ECO:0000313" key="2">
    <source>
        <dbReference type="EMBL" id="QDT96074.1"/>
    </source>
</evidence>
<protein>
    <submittedName>
        <fullName evidence="2">Uncharacterized protein</fullName>
    </submittedName>
</protein>
<dbReference type="Gene3D" id="2.60.120.430">
    <property type="entry name" value="Galactose-binding lectin"/>
    <property type="match status" value="1"/>
</dbReference>
<reference evidence="2 3" key="1">
    <citation type="submission" date="2019-03" db="EMBL/GenBank/DDBJ databases">
        <title>Deep-cultivation of Planctomycetes and their phenomic and genomic characterization uncovers novel biology.</title>
        <authorList>
            <person name="Wiegand S."/>
            <person name="Jogler M."/>
            <person name="Boedeker C."/>
            <person name="Pinto D."/>
            <person name="Vollmers J."/>
            <person name="Rivas-Marin E."/>
            <person name="Kohn T."/>
            <person name="Peeters S.H."/>
            <person name="Heuer A."/>
            <person name="Rast P."/>
            <person name="Oberbeckmann S."/>
            <person name="Bunk B."/>
            <person name="Jeske O."/>
            <person name="Meyerdierks A."/>
            <person name="Storesund J.E."/>
            <person name="Kallscheuer N."/>
            <person name="Luecker S."/>
            <person name="Lage O.M."/>
            <person name="Pohl T."/>
            <person name="Merkel B.J."/>
            <person name="Hornburger P."/>
            <person name="Mueller R.-W."/>
            <person name="Bruemmer F."/>
            <person name="Labrenz M."/>
            <person name="Spormann A.M."/>
            <person name="Op den Camp H."/>
            <person name="Overmann J."/>
            <person name="Amann R."/>
            <person name="Jetten M.S.M."/>
            <person name="Mascher T."/>
            <person name="Medema M.H."/>
            <person name="Devos D.P."/>
            <person name="Kaster A.-K."/>
            <person name="Ovreas L."/>
            <person name="Rohde M."/>
            <person name="Galperin M.Y."/>
            <person name="Jogler C."/>
        </authorList>
    </citation>
    <scope>NUCLEOTIDE SEQUENCE [LARGE SCALE GENOMIC DNA]</scope>
    <source>
        <strain evidence="2 3">V144</strain>
    </source>
</reference>
<accession>A0A517VST3</accession>
<organism evidence="2 3">
    <name type="scientific">Gimesia aquarii</name>
    <dbReference type="NCBI Taxonomy" id="2527964"/>
    <lineage>
        <taxon>Bacteria</taxon>
        <taxon>Pseudomonadati</taxon>
        <taxon>Planctomycetota</taxon>
        <taxon>Planctomycetia</taxon>
        <taxon>Planctomycetales</taxon>
        <taxon>Planctomycetaceae</taxon>
        <taxon>Gimesia</taxon>
    </lineage>
</organism>
<evidence type="ECO:0000313" key="3">
    <source>
        <dbReference type="Proteomes" id="UP000318704"/>
    </source>
</evidence>
<dbReference type="EMBL" id="CP037920">
    <property type="protein sequence ID" value="QDT96074.1"/>
    <property type="molecule type" value="Genomic_DNA"/>
</dbReference>
<evidence type="ECO:0000256" key="1">
    <source>
        <dbReference type="SAM" id="SignalP"/>
    </source>
</evidence>
<dbReference type="AlphaFoldDB" id="A0A517VST3"/>
<dbReference type="KEGG" id="gaw:V144x_15270"/>
<name>A0A517VST3_9PLAN</name>
<gene>
    <name evidence="2" type="ORF">V144x_15270</name>
</gene>
<keyword evidence="1" id="KW-0732">Signal</keyword>
<proteinExistence type="predicted"/>
<sequence precursor="true">MLISRNLCRTSCFVIGSLIASFITVQASYAQSSSKKMNVKQINLQADKVRDAFIRQSADIAKKYSDAGDYESSRKMLESILTIKKDVPGVKEMIKQLNEKLMTSNSSDFDIDVSRNWSTPAGFVAKGKTVRIQATGTYNFITDLKVGVEGLPDETPMKELAKGIPAGALMGIVVSKEKGKPKMSRPFKIGNKVEYVPKEDGLLMIGLNLPAGHRSTGKIKVRISGFIRRNSN</sequence>
<dbReference type="Proteomes" id="UP000318704">
    <property type="component" value="Chromosome"/>
</dbReference>
<feature type="signal peptide" evidence="1">
    <location>
        <begin position="1"/>
        <end position="27"/>
    </location>
</feature>